<dbReference type="AlphaFoldDB" id="A0A9Q0ME38"/>
<name>A0A9Q0ME38_BLOTA</name>
<evidence type="ECO:0000313" key="1">
    <source>
        <dbReference type="EMBL" id="KAJ6224069.1"/>
    </source>
</evidence>
<reference evidence="1" key="1">
    <citation type="submission" date="2022-12" db="EMBL/GenBank/DDBJ databases">
        <title>Genome assemblies of Blomia tropicalis.</title>
        <authorList>
            <person name="Cui Y."/>
        </authorList>
    </citation>
    <scope>NUCLEOTIDE SEQUENCE</scope>
    <source>
        <tissue evidence="1">Adult mites</tissue>
    </source>
</reference>
<dbReference type="EMBL" id="JAPWDV010000001">
    <property type="protein sequence ID" value="KAJ6224069.1"/>
    <property type="molecule type" value="Genomic_DNA"/>
</dbReference>
<evidence type="ECO:0000313" key="2">
    <source>
        <dbReference type="Proteomes" id="UP001142055"/>
    </source>
</evidence>
<proteinExistence type="predicted"/>
<dbReference type="Proteomes" id="UP001142055">
    <property type="component" value="Chromosome 1"/>
</dbReference>
<sequence length="96" mass="10906">MKEITSSKNSNPAHITYVGRENIPIETHKVVLALSHNVTKKGFLYLFESIYGKDWKEGKTWCQLDDLVKDRIETILLHFIMVGLSRKGGKPFSGSL</sequence>
<keyword evidence="2" id="KW-1185">Reference proteome</keyword>
<protein>
    <submittedName>
        <fullName evidence="1">Uncharacterized protein</fullName>
    </submittedName>
</protein>
<comment type="caution">
    <text evidence="1">The sequence shown here is derived from an EMBL/GenBank/DDBJ whole genome shotgun (WGS) entry which is preliminary data.</text>
</comment>
<accession>A0A9Q0ME38</accession>
<organism evidence="1 2">
    <name type="scientific">Blomia tropicalis</name>
    <name type="common">Mite</name>
    <dbReference type="NCBI Taxonomy" id="40697"/>
    <lineage>
        <taxon>Eukaryota</taxon>
        <taxon>Metazoa</taxon>
        <taxon>Ecdysozoa</taxon>
        <taxon>Arthropoda</taxon>
        <taxon>Chelicerata</taxon>
        <taxon>Arachnida</taxon>
        <taxon>Acari</taxon>
        <taxon>Acariformes</taxon>
        <taxon>Sarcoptiformes</taxon>
        <taxon>Astigmata</taxon>
        <taxon>Glycyphagoidea</taxon>
        <taxon>Echimyopodidae</taxon>
        <taxon>Blomia</taxon>
    </lineage>
</organism>
<gene>
    <name evidence="1" type="ORF">RDWZM_002614</name>
</gene>